<dbReference type="SUPFAM" id="SSF55874">
    <property type="entry name" value="ATPase domain of HSP90 chaperone/DNA topoisomerase II/histidine kinase"/>
    <property type="match status" value="1"/>
</dbReference>
<dbReference type="EC" id="2.7.13.3" evidence="2"/>
<dbReference type="SMART" id="SM00388">
    <property type="entry name" value="HisKA"/>
    <property type="match status" value="1"/>
</dbReference>
<organism evidence="13 14">
    <name type="scientific">Zeimonas arvi</name>
    <dbReference type="NCBI Taxonomy" id="2498847"/>
    <lineage>
        <taxon>Bacteria</taxon>
        <taxon>Pseudomonadati</taxon>
        <taxon>Pseudomonadota</taxon>
        <taxon>Betaproteobacteria</taxon>
        <taxon>Burkholderiales</taxon>
        <taxon>Burkholderiaceae</taxon>
        <taxon>Zeimonas</taxon>
    </lineage>
</organism>
<dbReference type="NCBIfam" id="TIGR00229">
    <property type="entry name" value="sensory_box"/>
    <property type="match status" value="1"/>
</dbReference>
<evidence type="ECO:0000313" key="14">
    <source>
        <dbReference type="Proteomes" id="UP000321548"/>
    </source>
</evidence>
<evidence type="ECO:0000256" key="8">
    <source>
        <dbReference type="ARBA" id="ARBA00023012"/>
    </source>
</evidence>
<dbReference type="PROSITE" id="PS50112">
    <property type="entry name" value="PAS"/>
    <property type="match status" value="1"/>
</dbReference>
<dbReference type="SUPFAM" id="SSF47384">
    <property type="entry name" value="Homodimeric domain of signal transducing histidine kinase"/>
    <property type="match status" value="1"/>
</dbReference>
<evidence type="ECO:0000256" key="2">
    <source>
        <dbReference type="ARBA" id="ARBA00012438"/>
    </source>
</evidence>
<feature type="domain" description="PAS" evidence="12">
    <location>
        <begin position="6"/>
        <end position="49"/>
    </location>
</feature>
<keyword evidence="6" id="KW-0418">Kinase</keyword>
<dbReference type="SUPFAM" id="SSF55785">
    <property type="entry name" value="PYP-like sensor domain (PAS domain)"/>
    <property type="match status" value="1"/>
</dbReference>
<dbReference type="Gene3D" id="3.30.450.20">
    <property type="entry name" value="PAS domain"/>
    <property type="match status" value="1"/>
</dbReference>
<dbReference type="Proteomes" id="UP000321548">
    <property type="component" value="Unassembled WGS sequence"/>
</dbReference>
<evidence type="ECO:0000259" key="11">
    <source>
        <dbReference type="PROSITE" id="PS50110"/>
    </source>
</evidence>
<dbReference type="PRINTS" id="PR00344">
    <property type="entry name" value="BCTRLSENSOR"/>
</dbReference>
<dbReference type="Gene3D" id="3.30.565.10">
    <property type="entry name" value="Histidine kinase-like ATPase, C-terminal domain"/>
    <property type="match status" value="1"/>
</dbReference>
<evidence type="ECO:0000256" key="4">
    <source>
        <dbReference type="ARBA" id="ARBA00022679"/>
    </source>
</evidence>
<dbReference type="InterPro" id="IPR036890">
    <property type="entry name" value="HATPase_C_sf"/>
</dbReference>
<dbReference type="PANTHER" id="PTHR43065:SF46">
    <property type="entry name" value="C4-DICARBOXYLATE TRANSPORT SENSOR PROTEIN DCTB"/>
    <property type="match status" value="1"/>
</dbReference>
<dbReference type="AlphaFoldDB" id="A0A5C8NIU7"/>
<keyword evidence="3 9" id="KW-0597">Phosphoprotein</keyword>
<gene>
    <name evidence="13" type="ORF">FHP08_18100</name>
</gene>
<dbReference type="SUPFAM" id="SSF52172">
    <property type="entry name" value="CheY-like"/>
    <property type="match status" value="1"/>
</dbReference>
<dbReference type="CDD" id="cd00082">
    <property type="entry name" value="HisKA"/>
    <property type="match status" value="1"/>
</dbReference>
<dbReference type="Gene3D" id="3.40.50.2300">
    <property type="match status" value="1"/>
</dbReference>
<dbReference type="PROSITE" id="PS50109">
    <property type="entry name" value="HIS_KIN"/>
    <property type="match status" value="1"/>
</dbReference>
<evidence type="ECO:0000313" key="13">
    <source>
        <dbReference type="EMBL" id="TXL61784.1"/>
    </source>
</evidence>
<evidence type="ECO:0000256" key="9">
    <source>
        <dbReference type="PROSITE-ProRule" id="PRU00169"/>
    </source>
</evidence>
<evidence type="ECO:0000259" key="12">
    <source>
        <dbReference type="PROSITE" id="PS50112"/>
    </source>
</evidence>
<dbReference type="RefSeq" id="WP_147705917.1">
    <property type="nucleotide sequence ID" value="NZ_VDUY01000011.1"/>
</dbReference>
<dbReference type="SMART" id="SM00091">
    <property type="entry name" value="PAS"/>
    <property type="match status" value="1"/>
</dbReference>
<dbReference type="GO" id="GO:0000155">
    <property type="term" value="F:phosphorelay sensor kinase activity"/>
    <property type="evidence" value="ECO:0007669"/>
    <property type="project" value="InterPro"/>
</dbReference>
<dbReference type="InterPro" id="IPR004358">
    <property type="entry name" value="Sig_transdc_His_kin-like_C"/>
</dbReference>
<dbReference type="InterPro" id="IPR003661">
    <property type="entry name" value="HisK_dim/P_dom"/>
</dbReference>
<dbReference type="OrthoDB" id="5389366at2"/>
<evidence type="ECO:0000256" key="5">
    <source>
        <dbReference type="ARBA" id="ARBA00022741"/>
    </source>
</evidence>
<dbReference type="SMART" id="SM00448">
    <property type="entry name" value="REC"/>
    <property type="match status" value="1"/>
</dbReference>
<accession>A0A5C8NIU7</accession>
<keyword evidence="8" id="KW-0902">Two-component regulatory system</keyword>
<evidence type="ECO:0000256" key="6">
    <source>
        <dbReference type="ARBA" id="ARBA00022777"/>
    </source>
</evidence>
<evidence type="ECO:0000256" key="3">
    <source>
        <dbReference type="ARBA" id="ARBA00022553"/>
    </source>
</evidence>
<feature type="domain" description="Histidine kinase" evidence="10">
    <location>
        <begin position="312"/>
        <end position="534"/>
    </location>
</feature>
<feature type="domain" description="Response regulatory" evidence="11">
    <location>
        <begin position="554"/>
        <end position="670"/>
    </location>
</feature>
<dbReference type="Pfam" id="PF00512">
    <property type="entry name" value="HisKA"/>
    <property type="match status" value="1"/>
</dbReference>
<name>A0A5C8NIU7_9BURK</name>
<dbReference type="InterPro" id="IPR001789">
    <property type="entry name" value="Sig_transdc_resp-reg_receiver"/>
</dbReference>
<dbReference type="GO" id="GO:0006355">
    <property type="term" value="P:regulation of DNA-templated transcription"/>
    <property type="evidence" value="ECO:0007669"/>
    <property type="project" value="InterPro"/>
</dbReference>
<dbReference type="CDD" id="cd00130">
    <property type="entry name" value="PAS"/>
    <property type="match status" value="1"/>
</dbReference>
<dbReference type="InterPro" id="IPR011006">
    <property type="entry name" value="CheY-like_superfamily"/>
</dbReference>
<feature type="modified residue" description="4-aspartylphosphate" evidence="9">
    <location>
        <position position="604"/>
    </location>
</feature>
<keyword evidence="7" id="KW-0067">ATP-binding</keyword>
<reference evidence="13 14" key="1">
    <citation type="submission" date="2019-06" db="EMBL/GenBank/DDBJ databases">
        <title>Quisquiliibacterium sp. nov., isolated from a maize field.</title>
        <authorList>
            <person name="Lin S.-Y."/>
            <person name="Tsai C.-F."/>
            <person name="Young C.-C."/>
        </authorList>
    </citation>
    <scope>NUCLEOTIDE SEQUENCE [LARGE SCALE GENOMIC DNA]</scope>
    <source>
        <strain evidence="13 14">CC-CFT501</strain>
    </source>
</reference>
<dbReference type="SMART" id="SM00387">
    <property type="entry name" value="HATPase_c"/>
    <property type="match status" value="1"/>
</dbReference>
<keyword evidence="5" id="KW-0547">Nucleotide-binding</keyword>
<dbReference type="GO" id="GO:0005524">
    <property type="term" value="F:ATP binding"/>
    <property type="evidence" value="ECO:0007669"/>
    <property type="project" value="UniProtKB-KW"/>
</dbReference>
<dbReference type="Gene3D" id="1.10.287.130">
    <property type="match status" value="1"/>
</dbReference>
<dbReference type="Gene3D" id="3.30.450.40">
    <property type="match status" value="1"/>
</dbReference>
<dbReference type="Pfam" id="PF00072">
    <property type="entry name" value="Response_reg"/>
    <property type="match status" value="1"/>
</dbReference>
<dbReference type="InterPro" id="IPR035965">
    <property type="entry name" value="PAS-like_dom_sf"/>
</dbReference>
<dbReference type="InterPro" id="IPR000014">
    <property type="entry name" value="PAS"/>
</dbReference>
<dbReference type="Pfam" id="PF02518">
    <property type="entry name" value="HATPase_c"/>
    <property type="match status" value="1"/>
</dbReference>
<evidence type="ECO:0000256" key="7">
    <source>
        <dbReference type="ARBA" id="ARBA00022840"/>
    </source>
</evidence>
<dbReference type="InterPro" id="IPR036097">
    <property type="entry name" value="HisK_dim/P_sf"/>
</dbReference>
<proteinExistence type="predicted"/>
<comment type="caution">
    <text evidence="13">The sequence shown here is derived from an EMBL/GenBank/DDBJ whole genome shotgun (WGS) entry which is preliminary data.</text>
</comment>
<dbReference type="InterPro" id="IPR005467">
    <property type="entry name" value="His_kinase_dom"/>
</dbReference>
<protein>
    <recommendedName>
        <fullName evidence="2">histidine kinase</fullName>
        <ecNumber evidence="2">2.7.13.3</ecNumber>
    </recommendedName>
</protein>
<dbReference type="CDD" id="cd16919">
    <property type="entry name" value="HATPase_CckA-like"/>
    <property type="match status" value="1"/>
</dbReference>
<dbReference type="InterPro" id="IPR013767">
    <property type="entry name" value="PAS_fold"/>
</dbReference>
<evidence type="ECO:0000256" key="1">
    <source>
        <dbReference type="ARBA" id="ARBA00000085"/>
    </source>
</evidence>
<dbReference type="InterPro" id="IPR003594">
    <property type="entry name" value="HATPase_dom"/>
</dbReference>
<dbReference type="EMBL" id="VDUY01000011">
    <property type="protein sequence ID" value="TXL61784.1"/>
    <property type="molecule type" value="Genomic_DNA"/>
</dbReference>
<keyword evidence="14" id="KW-1185">Reference proteome</keyword>
<dbReference type="PANTHER" id="PTHR43065">
    <property type="entry name" value="SENSOR HISTIDINE KINASE"/>
    <property type="match status" value="1"/>
</dbReference>
<evidence type="ECO:0000259" key="10">
    <source>
        <dbReference type="PROSITE" id="PS50109"/>
    </source>
</evidence>
<dbReference type="PROSITE" id="PS50110">
    <property type="entry name" value="RESPONSE_REGULATORY"/>
    <property type="match status" value="1"/>
</dbReference>
<sequence length="681" mass="74448">MKSIDFPALYERIFHTAADALIVTDSDGRIRLANRQAERLFGYAGDALLALAIEDLLPQRFRENHRRYRTHYERKPESRPMGMNLALCALHHDGHEFPVEISLSPFPLDHQTLVCANVRDVSELQRARELAVHARQATAIAEFGRMALATKDVDAMQREACRLAALHLDAARALVLRREAGRRELGPVATTGFDAERLEAVLTMVSDRWRNEAGIPTDEPLMLDPPDAAPHAASARSERSTAGLMLCAIPGEDGCAGLIGACAAGRRNFTRDDASFLQSLANTLGAMLQREQAEARLFQSQRLEALGQLTGGVAHDFNNLLTVVSGNLQMLEERLDDPFSQKLAKAAMRATGRGADLTRKLLAFSRRQTLQPRAIDIVQLLDSLAEVLRRTLGAHIDVRTACDPDLPTAKADPGMLDTALLNLAVNARDAMPDGGRLTLEARRAVLDDDYAARYTEVVPGEYVEIAVSDNGSGMPPEVLARAFEPFFTTKDSGKGSGLGLSLVYGFVKQSGGHIAVYSEQGIGTTIRLYLPVVTDEVVRRATRDPAEIRGGHETILVVEDDEAVREVAVGFVSKLGYRVLQAADAQQALALLAREPAIDLLFTDVVLRGEVDGPQLAREAMRRKPGLKVLYTSGYARNALPMQRELDGSIELLSKPYQIGQLARMLRRALDEPASRVAPAP</sequence>
<dbReference type="InterPro" id="IPR029016">
    <property type="entry name" value="GAF-like_dom_sf"/>
</dbReference>
<dbReference type="SUPFAM" id="SSF55781">
    <property type="entry name" value="GAF domain-like"/>
    <property type="match status" value="1"/>
</dbReference>
<keyword evidence="4" id="KW-0808">Transferase</keyword>
<dbReference type="Pfam" id="PF00989">
    <property type="entry name" value="PAS"/>
    <property type="match status" value="1"/>
</dbReference>
<comment type="catalytic activity">
    <reaction evidence="1">
        <text>ATP + protein L-histidine = ADP + protein N-phospho-L-histidine.</text>
        <dbReference type="EC" id="2.7.13.3"/>
    </reaction>
</comment>